<evidence type="ECO:0000313" key="16">
    <source>
        <dbReference type="Proteomes" id="UP001335183"/>
    </source>
</evidence>
<comment type="subcellular location">
    <subcellularLocation>
        <location evidence="1 9">Cell outer membrane</location>
        <topology evidence="1 9">Multi-pass membrane protein</topology>
    </subcellularLocation>
</comment>
<evidence type="ECO:0000256" key="10">
    <source>
        <dbReference type="PROSITE-ProRule" id="PRU10143"/>
    </source>
</evidence>
<sequence length="980" mass="105544">MINPRKKLLATSILAAVPLSLPAVPAMAQDSAESSAAAGRDNTIVVTGSRIRRSNETAAIPVQILGRSDIDEVGTVDTAEIILQLPGVSADITPDNSALSTQNAGLSTINLRRLGSDRTLVLIDGRRVVSNSGNGERVSLDTIPAGFVKSIEVTTGGASAIYGSDAIAGVANILLEDDLDGFRGNVRYGKADRSGERETTIDLTLGKKFADDRGYILIGATYDRETAIIADETRPGSLLGLEWRAPTVGGWNDETDLPGCDDSGRYCFAPGLSSILPGGRFEAGDAWNVDGVWFNDESLQPQDGRPDGEDFVTDVDGYNFRPGRTLSPQFESVNGAFRGTFDITPNVTVFANAFYSAVDTRTKTSPRTASNTTDVGVLNELGDIGSMPASHPFIPPEVEETRSGSVSWSRRFNELGKREKINKRDTLRLITGAEGFFGPLNWEVYGTYGRFEQRQTTLNEVNYLNIRNALDIEADGSGGYRCVDAAARADGCVPLNIFGTNSISPAAADYIRYTSFLKQIRQQYTAGGSINGDLFEIPAGPVKFAAGFEYRKEKQDTDGDADNEFELTSASVIPDIRAQFDVIEGFAEADIPIIRDMLSLQLAGRVANYSTVGTILSYNAGGSFTPVDGLRFRGQYSRSQRAPTITEFFSAPRGDADDLRDPCHGLMPDGSGITPAPGSTASAATIAANCLAEPGIQAFFNDPENAGNAFEFDGSISGPNAGNQNLKEETADTFTIGAVIAPSFLPNFSLIVDYYNIKVKGAIGTISSQLTADLCYGDANFPDNRFCSVITRDASSGRVTQIVNQEENLNSVKVSGVDVTANYRTELGFLPGSVDFDVRYAHYFEDEFTFLSIAGPQTGVDLGEIGHPKDEFRAKVGYSVGGFRATWTTLYQSGGVDDNDVLPTDNAYFKVGSQDYHNFYMRYSFRDNPRFSIYAGVNNVFDDLGPFMPDGLNSGGSQNLTSVLNDLEGREFFGGVRVAF</sequence>
<dbReference type="InterPro" id="IPR000531">
    <property type="entry name" value="Beta-barrel_TonB"/>
</dbReference>
<organism evidence="15 16">
    <name type="scientific">Pelagerythrobacter marensis</name>
    <dbReference type="NCBI Taxonomy" id="543877"/>
    <lineage>
        <taxon>Bacteria</taxon>
        <taxon>Pseudomonadati</taxon>
        <taxon>Pseudomonadota</taxon>
        <taxon>Alphaproteobacteria</taxon>
        <taxon>Sphingomonadales</taxon>
        <taxon>Erythrobacteraceae</taxon>
        <taxon>Pelagerythrobacter</taxon>
    </lineage>
</organism>
<evidence type="ECO:0000259" key="14">
    <source>
        <dbReference type="Pfam" id="PF07715"/>
    </source>
</evidence>
<proteinExistence type="inferred from homology"/>
<keyword evidence="7 9" id="KW-0472">Membrane</keyword>
<dbReference type="Pfam" id="PF00593">
    <property type="entry name" value="TonB_dep_Rec_b-barrel"/>
    <property type="match status" value="1"/>
</dbReference>
<evidence type="ECO:0000313" key="15">
    <source>
        <dbReference type="EMBL" id="WWA47268.1"/>
    </source>
</evidence>
<feature type="signal peptide" evidence="12">
    <location>
        <begin position="1"/>
        <end position="28"/>
    </location>
</feature>
<evidence type="ECO:0000256" key="4">
    <source>
        <dbReference type="ARBA" id="ARBA00022692"/>
    </source>
</evidence>
<keyword evidence="15" id="KW-0675">Receptor</keyword>
<dbReference type="InterPro" id="IPR039426">
    <property type="entry name" value="TonB-dep_rcpt-like"/>
</dbReference>
<dbReference type="PROSITE" id="PS00430">
    <property type="entry name" value="TONB_DEPENDENT_REC_1"/>
    <property type="match status" value="1"/>
</dbReference>
<evidence type="ECO:0000256" key="3">
    <source>
        <dbReference type="ARBA" id="ARBA00022452"/>
    </source>
</evidence>
<dbReference type="Gene3D" id="2.170.130.10">
    <property type="entry name" value="TonB-dependent receptor, plug domain"/>
    <property type="match status" value="1"/>
</dbReference>
<evidence type="ECO:0000256" key="2">
    <source>
        <dbReference type="ARBA" id="ARBA00022448"/>
    </source>
</evidence>
<keyword evidence="16" id="KW-1185">Reference proteome</keyword>
<dbReference type="RefSeq" id="WP_338446159.1">
    <property type="nucleotide sequence ID" value="NZ_CP144918.1"/>
</dbReference>
<evidence type="ECO:0000256" key="8">
    <source>
        <dbReference type="ARBA" id="ARBA00023237"/>
    </source>
</evidence>
<dbReference type="Pfam" id="PF07715">
    <property type="entry name" value="Plug"/>
    <property type="match status" value="1"/>
</dbReference>
<dbReference type="EMBL" id="CP144918">
    <property type="protein sequence ID" value="WWA47268.1"/>
    <property type="molecule type" value="Genomic_DNA"/>
</dbReference>
<evidence type="ECO:0000259" key="13">
    <source>
        <dbReference type="Pfam" id="PF00593"/>
    </source>
</evidence>
<dbReference type="InterPro" id="IPR010916">
    <property type="entry name" value="TonB_box_CS"/>
</dbReference>
<dbReference type="Gene3D" id="2.40.170.20">
    <property type="entry name" value="TonB-dependent receptor, beta-barrel domain"/>
    <property type="match status" value="1"/>
</dbReference>
<keyword evidence="2 9" id="KW-0813">Transport</keyword>
<keyword evidence="6 10" id="KW-0798">TonB box</keyword>
<dbReference type="PANTHER" id="PTHR47234">
    <property type="match status" value="1"/>
</dbReference>
<dbReference type="SUPFAM" id="SSF56935">
    <property type="entry name" value="Porins"/>
    <property type="match status" value="1"/>
</dbReference>
<dbReference type="PANTHER" id="PTHR47234:SF2">
    <property type="entry name" value="TONB-DEPENDENT RECEPTOR"/>
    <property type="match status" value="1"/>
</dbReference>
<evidence type="ECO:0000256" key="7">
    <source>
        <dbReference type="ARBA" id="ARBA00023136"/>
    </source>
</evidence>
<evidence type="ECO:0000256" key="1">
    <source>
        <dbReference type="ARBA" id="ARBA00004571"/>
    </source>
</evidence>
<feature type="domain" description="TonB-dependent receptor-like beta-barrel" evidence="13">
    <location>
        <begin position="435"/>
        <end position="940"/>
    </location>
</feature>
<reference evidence="15 16" key="1">
    <citation type="submission" date="2024-02" db="EMBL/GenBank/DDBJ databases">
        <title>The whole genome sequence of five bacterial samples isolated from Abu Dhabi Sabkha-shore region.</title>
        <authorList>
            <person name="Sudalaimuthuasari N."/>
            <person name="Sarfraz B."/>
            <person name="Tuyisabe J.D."/>
            <person name="Mugisha Ntwali L.D.M."/>
            <person name="Ali A.I.A.A."/>
            <person name="Almansoori S.Z.A."/>
            <person name="Alajami H.S.A."/>
            <person name="Almeqbaali A.A.S."/>
            <person name="Kundu B."/>
            <person name="Saeed E.E."/>
            <person name="Sukumarinath V."/>
            <person name="Mishra A.K."/>
            <person name="Hazzouri K.M."/>
            <person name="Almaskari R."/>
            <person name="Sharma A.K."/>
            <person name="Amiri K.M.A."/>
        </authorList>
    </citation>
    <scope>NUCLEOTIDE SEQUENCE [LARGE SCALE GENOMIC DNA]</scope>
    <source>
        <strain evidence="16">kcgeb_sd</strain>
    </source>
</reference>
<accession>A0ABZ2D7D5</accession>
<keyword evidence="4 9" id="KW-0812">Transmembrane</keyword>
<feature type="chain" id="PRO_5046213270" evidence="12">
    <location>
        <begin position="29"/>
        <end position="980"/>
    </location>
</feature>
<evidence type="ECO:0000256" key="12">
    <source>
        <dbReference type="SAM" id="SignalP"/>
    </source>
</evidence>
<dbReference type="InterPro" id="IPR012910">
    <property type="entry name" value="Plug_dom"/>
</dbReference>
<dbReference type="Proteomes" id="UP001335183">
    <property type="component" value="Chromosome"/>
</dbReference>
<protein>
    <submittedName>
        <fullName evidence="15">TonB-dependent receptor</fullName>
    </submittedName>
</protein>
<name>A0ABZ2D7D5_9SPHN</name>
<evidence type="ECO:0000256" key="9">
    <source>
        <dbReference type="PROSITE-ProRule" id="PRU01360"/>
    </source>
</evidence>
<dbReference type="InterPro" id="IPR036942">
    <property type="entry name" value="Beta-barrel_TonB_sf"/>
</dbReference>
<feature type="short sequence motif" description="TonB box" evidence="10">
    <location>
        <begin position="43"/>
        <end position="49"/>
    </location>
</feature>
<gene>
    <name evidence="15" type="ORF">V5F89_13560</name>
</gene>
<comment type="similarity">
    <text evidence="9 11">Belongs to the TonB-dependent receptor family.</text>
</comment>
<dbReference type="PROSITE" id="PS52016">
    <property type="entry name" value="TONB_DEPENDENT_REC_3"/>
    <property type="match status" value="1"/>
</dbReference>
<keyword evidence="3 9" id="KW-1134">Transmembrane beta strand</keyword>
<evidence type="ECO:0000256" key="11">
    <source>
        <dbReference type="RuleBase" id="RU003357"/>
    </source>
</evidence>
<feature type="domain" description="TonB-dependent receptor plug" evidence="14">
    <location>
        <begin position="56"/>
        <end position="170"/>
    </location>
</feature>
<keyword evidence="8 9" id="KW-0998">Cell outer membrane</keyword>
<evidence type="ECO:0000256" key="5">
    <source>
        <dbReference type="ARBA" id="ARBA00022729"/>
    </source>
</evidence>
<keyword evidence="5 12" id="KW-0732">Signal</keyword>
<evidence type="ECO:0000256" key="6">
    <source>
        <dbReference type="ARBA" id="ARBA00023077"/>
    </source>
</evidence>
<dbReference type="InterPro" id="IPR037066">
    <property type="entry name" value="Plug_dom_sf"/>
</dbReference>